<dbReference type="Gene3D" id="3.40.50.2000">
    <property type="entry name" value="Glycogen Phosphorylase B"/>
    <property type="match status" value="1"/>
</dbReference>
<comment type="pathway">
    <text evidence="1">Protein modification; protein glycosylation.</text>
</comment>
<dbReference type="InterPro" id="IPR029489">
    <property type="entry name" value="OGT/SEC/SPY_C"/>
</dbReference>
<name>W4H403_APHAT</name>
<dbReference type="VEuPathDB" id="FungiDB:H257_02730"/>
<dbReference type="EC" id="2.4.1.255" evidence="3"/>
<feature type="domain" description="O-GlcNAc transferase C-terminal" evidence="10">
    <location>
        <begin position="533"/>
        <end position="686"/>
    </location>
</feature>
<feature type="repeat" description="TPR" evidence="8">
    <location>
        <begin position="196"/>
        <end position="229"/>
    </location>
</feature>
<evidence type="ECO:0000256" key="4">
    <source>
        <dbReference type="ARBA" id="ARBA00022676"/>
    </source>
</evidence>
<dbReference type="PROSITE" id="PS50005">
    <property type="entry name" value="TPR"/>
    <property type="match status" value="3"/>
</dbReference>
<evidence type="ECO:0000256" key="1">
    <source>
        <dbReference type="ARBA" id="ARBA00004922"/>
    </source>
</evidence>
<dbReference type="GO" id="GO:0097363">
    <property type="term" value="F:protein O-acetylglucosaminyltransferase activity"/>
    <property type="evidence" value="ECO:0007669"/>
    <property type="project" value="UniProtKB-EC"/>
</dbReference>
<evidence type="ECO:0000256" key="2">
    <source>
        <dbReference type="ARBA" id="ARBA00005386"/>
    </source>
</evidence>
<keyword evidence="4" id="KW-0328">Glycosyltransferase</keyword>
<protein>
    <recommendedName>
        <fullName evidence="3">protein O-GlcNAc transferase</fullName>
        <ecNumber evidence="3">2.4.1.255</ecNumber>
    </recommendedName>
</protein>
<evidence type="ECO:0000256" key="7">
    <source>
        <dbReference type="ARBA" id="ARBA00022803"/>
    </source>
</evidence>
<dbReference type="PANTHER" id="PTHR44998:SF1">
    <property type="entry name" value="UDP-N-ACETYLGLUCOSAMINE--PEPTIDE N-ACETYLGLUCOSAMINYLTRANSFERASE 110 KDA SUBUNIT"/>
    <property type="match status" value="1"/>
</dbReference>
<dbReference type="Pfam" id="PF13844">
    <property type="entry name" value="Glyco_transf_41"/>
    <property type="match status" value="2"/>
</dbReference>
<organism evidence="11">
    <name type="scientific">Aphanomyces astaci</name>
    <name type="common">Crayfish plague agent</name>
    <dbReference type="NCBI Taxonomy" id="112090"/>
    <lineage>
        <taxon>Eukaryota</taxon>
        <taxon>Sar</taxon>
        <taxon>Stramenopiles</taxon>
        <taxon>Oomycota</taxon>
        <taxon>Saprolegniomycetes</taxon>
        <taxon>Saprolegniales</taxon>
        <taxon>Verrucalvaceae</taxon>
        <taxon>Aphanomyces</taxon>
    </lineage>
</organism>
<dbReference type="SUPFAM" id="SSF48452">
    <property type="entry name" value="TPR-like"/>
    <property type="match status" value="1"/>
</dbReference>
<dbReference type="AlphaFoldDB" id="W4H403"/>
<evidence type="ECO:0000256" key="3">
    <source>
        <dbReference type="ARBA" id="ARBA00011970"/>
    </source>
</evidence>
<sequence length="775" mass="86352">MRWAAGVVVAAIACSLSLSNADNNVLGRFQDAIEIMQAGDTARAEQLLLRLSMVAPDDVDVHVALGAMNHLEGNVDIATKYYNTVLTLDPTNDAVHGNLAFLNFKAGQYARAIDHFKASVATNPTKAQGMAHMIALAHHAMGDEVTAIMFFDLAQPLHDNDPHFHFDFAVSLQDEGLVTRANAEYNRALALDPNFPEAWLNIATLHLRYGSISTALRNFDRARRCTPLTPHLSLQIAINYGVALETNGHAMEALVQFETAQTLLEWMDHSDREALDLFEHKTRTRRAIVSWVEYEETWDAYLDATITRQLNRDAASSLVPFSSLMVDIPPHLRRRIAEAYAGATTPIRPPQSVDLNKNNRRVHVGYLSHDFNNHPTAHLMEGLFVHHDTLSFEISTWSYGKDDGSAYRKSIPTLSEHFMDVVLLGTNEAAAAIEAARVDILVDAQGHTLGQRHAIVAKQPAAIIVNFLVYPGTLGAAYVDYMVSDRHVTPAEHADQYTEHLMMLPQSYQVNYYASYYQFSVQERHATAVTSSTSFVFANFNKLDKVEPRVFNVWMAILRRVPHSELWLLHPTSSNTHDLIVANLVREAAQHGVAAARLRFLPRVSKAEHLTRQRHADLFLDTFVYGAHSTATDALAGSLPVLTLAGGSFASRVGVSLLANAHLTWLIVYSCKEFEDVAGRKVETNKENSTSWYTLCRDTMHDVCVVRLATSPQILQRMVDTLDMFGPSAATTDAAPLPLFQTHAYTINLERMYRMAIEARIHLPTRHHLVLPSST</sequence>
<gene>
    <name evidence="11" type="ORF">H257_02730</name>
</gene>
<evidence type="ECO:0000259" key="10">
    <source>
        <dbReference type="Pfam" id="PF13844"/>
    </source>
</evidence>
<dbReference type="SUPFAM" id="SSF81901">
    <property type="entry name" value="HCP-like"/>
    <property type="match status" value="1"/>
</dbReference>
<evidence type="ECO:0000256" key="8">
    <source>
        <dbReference type="PROSITE-ProRule" id="PRU00339"/>
    </source>
</evidence>
<dbReference type="STRING" id="112090.W4H403"/>
<dbReference type="GeneID" id="20804726"/>
<comment type="similarity">
    <text evidence="2">Belongs to the glycosyltransferase 41 family. O-GlcNAc transferase subfamily.</text>
</comment>
<keyword evidence="6" id="KW-0677">Repeat</keyword>
<dbReference type="Gene3D" id="3.40.50.11380">
    <property type="match status" value="1"/>
</dbReference>
<evidence type="ECO:0000313" key="11">
    <source>
        <dbReference type="EMBL" id="ETV86326.1"/>
    </source>
</evidence>
<keyword evidence="7 8" id="KW-0802">TPR repeat</keyword>
<reference evidence="11" key="1">
    <citation type="submission" date="2013-12" db="EMBL/GenBank/DDBJ databases">
        <title>The Genome Sequence of Aphanomyces astaci APO3.</title>
        <authorList>
            <consortium name="The Broad Institute Genomics Platform"/>
            <person name="Russ C."/>
            <person name="Tyler B."/>
            <person name="van West P."/>
            <person name="Dieguez-Uribeondo J."/>
            <person name="Young S.K."/>
            <person name="Zeng Q."/>
            <person name="Gargeya S."/>
            <person name="Fitzgerald M."/>
            <person name="Abouelleil A."/>
            <person name="Alvarado L."/>
            <person name="Chapman S.B."/>
            <person name="Gainer-Dewar J."/>
            <person name="Goldberg J."/>
            <person name="Griggs A."/>
            <person name="Gujja S."/>
            <person name="Hansen M."/>
            <person name="Howarth C."/>
            <person name="Imamovic A."/>
            <person name="Ireland A."/>
            <person name="Larimer J."/>
            <person name="McCowan C."/>
            <person name="Murphy C."/>
            <person name="Pearson M."/>
            <person name="Poon T.W."/>
            <person name="Priest M."/>
            <person name="Roberts A."/>
            <person name="Saif S."/>
            <person name="Shea T."/>
            <person name="Sykes S."/>
            <person name="Wortman J."/>
            <person name="Nusbaum C."/>
            <person name="Birren B."/>
        </authorList>
    </citation>
    <scope>NUCLEOTIDE SEQUENCE [LARGE SCALE GENOMIC DNA]</scope>
    <source>
        <strain evidence="11">APO3</strain>
    </source>
</reference>
<dbReference type="Pfam" id="PF13432">
    <property type="entry name" value="TPR_16"/>
    <property type="match status" value="1"/>
</dbReference>
<feature type="repeat" description="TPR" evidence="8">
    <location>
        <begin position="59"/>
        <end position="92"/>
    </location>
</feature>
<dbReference type="InterPro" id="IPR011990">
    <property type="entry name" value="TPR-like_helical_dom_sf"/>
</dbReference>
<feature type="repeat" description="TPR" evidence="8">
    <location>
        <begin position="93"/>
        <end position="126"/>
    </location>
</feature>
<proteinExistence type="inferred from homology"/>
<dbReference type="InterPro" id="IPR019734">
    <property type="entry name" value="TPR_rpt"/>
</dbReference>
<keyword evidence="5" id="KW-0808">Transferase</keyword>
<dbReference type="EMBL" id="KI913117">
    <property type="protein sequence ID" value="ETV86326.1"/>
    <property type="molecule type" value="Genomic_DNA"/>
</dbReference>
<feature type="domain" description="O-GlcNAc transferase C-terminal" evidence="10">
    <location>
        <begin position="289"/>
        <end position="518"/>
    </location>
</feature>
<evidence type="ECO:0000256" key="9">
    <source>
        <dbReference type="SAM" id="SignalP"/>
    </source>
</evidence>
<feature type="signal peptide" evidence="9">
    <location>
        <begin position="1"/>
        <end position="21"/>
    </location>
</feature>
<accession>W4H403</accession>
<dbReference type="RefSeq" id="XP_009824798.1">
    <property type="nucleotide sequence ID" value="XM_009826496.1"/>
</dbReference>
<feature type="chain" id="PRO_5004841530" description="protein O-GlcNAc transferase" evidence="9">
    <location>
        <begin position="22"/>
        <end position="775"/>
    </location>
</feature>
<dbReference type="Gene3D" id="1.25.40.10">
    <property type="entry name" value="Tetratricopeptide repeat domain"/>
    <property type="match status" value="1"/>
</dbReference>
<evidence type="ECO:0000256" key="6">
    <source>
        <dbReference type="ARBA" id="ARBA00022737"/>
    </source>
</evidence>
<evidence type="ECO:0000256" key="5">
    <source>
        <dbReference type="ARBA" id="ARBA00022679"/>
    </source>
</evidence>
<keyword evidence="9" id="KW-0732">Signal</keyword>
<dbReference type="PANTHER" id="PTHR44998">
    <property type="match status" value="1"/>
</dbReference>
<dbReference type="SMART" id="SM00028">
    <property type="entry name" value="TPR"/>
    <property type="match status" value="4"/>
</dbReference>
<dbReference type="OrthoDB" id="421121at2759"/>